<gene>
    <name evidence="12" type="ordered locus">Mmol_1024</name>
</gene>
<evidence type="ECO:0000256" key="6">
    <source>
        <dbReference type="ARBA" id="ARBA00023134"/>
    </source>
</evidence>
<dbReference type="Pfam" id="PF00483">
    <property type="entry name" value="NTP_transferase"/>
    <property type="match status" value="1"/>
</dbReference>
<dbReference type="OrthoDB" id="9806359at2"/>
<dbReference type="FunFam" id="3.90.550.10:FF:000046">
    <property type="entry name" value="Mannose-1-phosphate guanylyltransferase (GDP)"/>
    <property type="match status" value="1"/>
</dbReference>
<dbReference type="AlphaFoldDB" id="C6WVI4"/>
<dbReference type="SUPFAM" id="SSF51182">
    <property type="entry name" value="RmlC-like cupins"/>
    <property type="match status" value="1"/>
</dbReference>
<dbReference type="InterPro" id="IPR051161">
    <property type="entry name" value="Mannose-6P_isomerase_type2"/>
</dbReference>
<keyword evidence="6" id="KW-0342">GTP-binding</keyword>
<keyword evidence="12" id="KW-0413">Isomerase</keyword>
<dbReference type="SUPFAM" id="SSF53448">
    <property type="entry name" value="Nucleotide-diphospho-sugar transferases"/>
    <property type="match status" value="1"/>
</dbReference>
<dbReference type="Gene3D" id="2.60.120.10">
    <property type="entry name" value="Jelly Rolls"/>
    <property type="match status" value="1"/>
</dbReference>
<dbReference type="STRING" id="583345.Mmol_1024"/>
<dbReference type="eggNOG" id="COG0836">
    <property type="taxonomic scope" value="Bacteria"/>
</dbReference>
<keyword evidence="5" id="KW-0547">Nucleotide-binding</keyword>
<evidence type="ECO:0000259" key="11">
    <source>
        <dbReference type="Pfam" id="PF22640"/>
    </source>
</evidence>
<evidence type="ECO:0000313" key="13">
    <source>
        <dbReference type="Proteomes" id="UP000002742"/>
    </source>
</evidence>
<evidence type="ECO:0000259" key="9">
    <source>
        <dbReference type="Pfam" id="PF00483"/>
    </source>
</evidence>
<evidence type="ECO:0000313" key="12">
    <source>
        <dbReference type="EMBL" id="ACT47933.1"/>
    </source>
</evidence>
<reference evidence="12 13" key="2">
    <citation type="journal article" date="2011" name="J. Bacteriol.">
        <title>Genomes of three methylotrophs from a single niche uncover genetic and metabolic divergence of Methylophilaceae.</title>
        <authorList>
            <person name="Lapidus A."/>
            <person name="Clum A."/>
            <person name="Labutti K."/>
            <person name="Kaluzhnaya M.G."/>
            <person name="Lim S."/>
            <person name="Beck D.A."/>
            <person name="Glavina Del Rio T."/>
            <person name="Nolan M."/>
            <person name="Mavromatis K."/>
            <person name="Huntemann M."/>
            <person name="Lucas S."/>
            <person name="Lidstrom M.E."/>
            <person name="Ivanova N."/>
            <person name="Chistoserdova L."/>
        </authorList>
    </citation>
    <scope>NUCLEOTIDE SEQUENCE [LARGE SCALE GENOMIC DNA]</scope>
    <source>
        <strain evidence="13">JLW8 / ATCC BAA-1282 / DSM 17540</strain>
    </source>
</reference>
<dbReference type="GO" id="GO:0004475">
    <property type="term" value="F:mannose-1-phosphate guanylyltransferase (GTP) activity"/>
    <property type="evidence" value="ECO:0007669"/>
    <property type="project" value="UniProtKB-EC"/>
</dbReference>
<dbReference type="InterPro" id="IPR001538">
    <property type="entry name" value="Man6P_isomerase-2_C"/>
</dbReference>
<evidence type="ECO:0000256" key="1">
    <source>
        <dbReference type="ARBA" id="ARBA00006115"/>
    </source>
</evidence>
<dbReference type="FunFam" id="2.60.120.10:FF:000032">
    <property type="entry name" value="Mannose-1-phosphate guanylyltransferase/mannose-6-phosphate isomerase"/>
    <property type="match status" value="1"/>
</dbReference>
<comment type="catalytic activity">
    <reaction evidence="7">
        <text>alpha-D-mannose 1-phosphate + GTP + H(+) = GDP-alpha-D-mannose + diphosphate</text>
        <dbReference type="Rhea" id="RHEA:15229"/>
        <dbReference type="ChEBI" id="CHEBI:15378"/>
        <dbReference type="ChEBI" id="CHEBI:33019"/>
        <dbReference type="ChEBI" id="CHEBI:37565"/>
        <dbReference type="ChEBI" id="CHEBI:57527"/>
        <dbReference type="ChEBI" id="CHEBI:58409"/>
        <dbReference type="EC" id="2.7.7.13"/>
    </reaction>
</comment>
<dbReference type="GO" id="GO:0000271">
    <property type="term" value="P:polysaccharide biosynthetic process"/>
    <property type="evidence" value="ECO:0007669"/>
    <property type="project" value="InterPro"/>
</dbReference>
<dbReference type="InterPro" id="IPR054566">
    <property type="entry name" value="ManC/GMP-like_b-helix"/>
</dbReference>
<protein>
    <recommendedName>
        <fullName evidence="2">mannose-1-phosphate guanylyltransferase</fullName>
        <ecNumber evidence="2">2.7.7.13</ecNumber>
    </recommendedName>
</protein>
<feature type="domain" description="Mannose-6-phosphate isomerase type II C-terminal" evidence="10">
    <location>
        <begin position="365"/>
        <end position="479"/>
    </location>
</feature>
<keyword evidence="13" id="KW-1185">Reference proteome</keyword>
<keyword evidence="4 12" id="KW-0548">Nucleotidyltransferase</keyword>
<dbReference type="InterPro" id="IPR005835">
    <property type="entry name" value="NTP_transferase_dom"/>
</dbReference>
<evidence type="ECO:0000256" key="4">
    <source>
        <dbReference type="ARBA" id="ARBA00022695"/>
    </source>
</evidence>
<evidence type="ECO:0000256" key="5">
    <source>
        <dbReference type="ARBA" id="ARBA00022741"/>
    </source>
</evidence>
<evidence type="ECO:0000256" key="8">
    <source>
        <dbReference type="RuleBase" id="RU004190"/>
    </source>
</evidence>
<evidence type="ECO:0000259" key="10">
    <source>
        <dbReference type="Pfam" id="PF01050"/>
    </source>
</evidence>
<dbReference type="EC" id="2.7.7.13" evidence="2"/>
<dbReference type="InterPro" id="IPR006375">
    <property type="entry name" value="Man1P_GuaTrfase/Man6P_Isoase"/>
</dbReference>
<dbReference type="RefSeq" id="WP_015831968.1">
    <property type="nucleotide sequence ID" value="NC_012968.1"/>
</dbReference>
<dbReference type="HOGENOM" id="CLU_035527_1_0_4"/>
<dbReference type="CDD" id="cd02509">
    <property type="entry name" value="GDP-M1P_Guanylyltransferase"/>
    <property type="match status" value="1"/>
</dbReference>
<organism evidence="12 13">
    <name type="scientific">Methylotenera mobilis (strain JLW8 / ATCC BAA-1282 / DSM 17540)</name>
    <dbReference type="NCBI Taxonomy" id="583345"/>
    <lineage>
        <taxon>Bacteria</taxon>
        <taxon>Pseudomonadati</taxon>
        <taxon>Pseudomonadota</taxon>
        <taxon>Betaproteobacteria</taxon>
        <taxon>Nitrosomonadales</taxon>
        <taxon>Methylophilaceae</taxon>
        <taxon>Methylotenera</taxon>
    </lineage>
</organism>
<dbReference type="GO" id="GO:0016853">
    <property type="term" value="F:isomerase activity"/>
    <property type="evidence" value="ECO:0007669"/>
    <property type="project" value="UniProtKB-KW"/>
</dbReference>
<evidence type="ECO:0000256" key="3">
    <source>
        <dbReference type="ARBA" id="ARBA00022679"/>
    </source>
</evidence>
<dbReference type="Gene3D" id="3.90.550.10">
    <property type="entry name" value="Spore Coat Polysaccharide Biosynthesis Protein SpsA, Chain A"/>
    <property type="match status" value="1"/>
</dbReference>
<dbReference type="CDD" id="cd02213">
    <property type="entry name" value="cupin_PMI_typeII_C"/>
    <property type="match status" value="1"/>
</dbReference>
<dbReference type="EMBL" id="CP001672">
    <property type="protein sequence ID" value="ACT47933.1"/>
    <property type="molecule type" value="Genomic_DNA"/>
</dbReference>
<dbReference type="KEGG" id="mmb:Mmol_1024"/>
<dbReference type="Proteomes" id="UP000002742">
    <property type="component" value="Chromosome"/>
</dbReference>
<dbReference type="InterPro" id="IPR014710">
    <property type="entry name" value="RmlC-like_jellyroll"/>
</dbReference>
<dbReference type="InterPro" id="IPR029044">
    <property type="entry name" value="Nucleotide-diphossugar_trans"/>
</dbReference>
<evidence type="ECO:0000256" key="2">
    <source>
        <dbReference type="ARBA" id="ARBA00012387"/>
    </source>
</evidence>
<name>C6WVI4_METML</name>
<evidence type="ECO:0000256" key="7">
    <source>
        <dbReference type="ARBA" id="ARBA00047343"/>
    </source>
</evidence>
<feature type="domain" description="Nucleotidyl transferase" evidence="9">
    <location>
        <begin position="10"/>
        <end position="300"/>
    </location>
</feature>
<keyword evidence="3 12" id="KW-0808">Transferase</keyword>
<dbReference type="PANTHER" id="PTHR46390">
    <property type="entry name" value="MANNOSE-1-PHOSPHATE GUANYLYLTRANSFERASE"/>
    <property type="match status" value="1"/>
</dbReference>
<proteinExistence type="inferred from homology"/>
<dbReference type="GO" id="GO:0009298">
    <property type="term" value="P:GDP-mannose biosynthetic process"/>
    <property type="evidence" value="ECO:0007669"/>
    <property type="project" value="TreeGrafter"/>
</dbReference>
<dbReference type="NCBIfam" id="TIGR01479">
    <property type="entry name" value="GMP_PMI"/>
    <property type="match status" value="1"/>
</dbReference>
<dbReference type="Pfam" id="PF01050">
    <property type="entry name" value="MannoseP_isomer"/>
    <property type="match status" value="1"/>
</dbReference>
<feature type="domain" description="MannoseP isomerase/GMP-like beta-helix" evidence="11">
    <location>
        <begin position="313"/>
        <end position="361"/>
    </location>
</feature>
<reference evidence="13" key="1">
    <citation type="submission" date="2009-07" db="EMBL/GenBank/DDBJ databases">
        <title>Complete sequence of Methylotenera mobilis JLW8.</title>
        <authorList>
            <consortium name="US DOE Joint Genome Institute"/>
            <person name="Lucas S."/>
            <person name="Copeland A."/>
            <person name="Lapidus A."/>
            <person name="Glavina del Rio T."/>
            <person name="Tice H."/>
            <person name="Bruce D."/>
            <person name="Goodwin L."/>
            <person name="Pitluck S."/>
            <person name="LaButti K.M."/>
            <person name="Clum A."/>
            <person name="Larimer F."/>
            <person name="Land M."/>
            <person name="Hauser L."/>
            <person name="Kyrpides N."/>
            <person name="Mikhailova N."/>
            <person name="Kayluzhnaya M."/>
            <person name="Chistoserdova L."/>
        </authorList>
    </citation>
    <scope>NUCLEOTIDE SEQUENCE [LARGE SCALE GENOMIC DNA]</scope>
    <source>
        <strain evidence="13">JLW8 / ATCC BAA-1282 / DSM 17540</strain>
    </source>
</reference>
<dbReference type="eggNOG" id="COG0662">
    <property type="taxonomic scope" value="Bacteria"/>
</dbReference>
<dbReference type="Pfam" id="PF22640">
    <property type="entry name" value="ManC_GMP_beta-helix"/>
    <property type="match status" value="1"/>
</dbReference>
<dbReference type="InterPro" id="IPR049577">
    <property type="entry name" value="GMPP_N"/>
</dbReference>
<dbReference type="GO" id="GO:0005525">
    <property type="term" value="F:GTP binding"/>
    <property type="evidence" value="ECO:0007669"/>
    <property type="project" value="UniProtKB-KW"/>
</dbReference>
<accession>C6WVI4</accession>
<sequence>MNKTPINITPVILCGGSGTRLWPLSRTGFPKQFLVLSGTNSLFQQATNRLSQLSAADIAVGETLIVTNEAHRFLVLDQLRELSQVSASLLLEPVGRNTAPALTLAALQAVANGDDPILVVTPADQTVQNEEAFTTTLQNSIRVATTGAIVILGIQPNKPETGFGYIRREGAAGLHNEYNVAQFAEKPDYETAQAYFASGDYTWNSGMFVVRASVWLKALQHFRLDIFESTSNSFVNSVRDNLFVRPDAALFANVASESVDYAVMEKCPGSKFQIKMVPLDAGWNDLGAWDAVWQVGEQDANGNVSNGDTIIENTNNTLINASHRLVSTVGVSNLVIVETADAVLVADRSMSQGVKKIVSQLELQKREERVLHRKVSRPWGWYDTIDVGERFKVKRIQVSPGASLSLQKHTKRAEHWVVVTGTAEVTCGDKVITLHENESTYIPLGETHRLANAGAVPLEIVEVQSGSYLGEDDIIRFEDTYGRIEEGKA</sequence>
<comment type="similarity">
    <text evidence="1 8">Belongs to the mannose-6-phosphate isomerase type 2 family.</text>
</comment>
<dbReference type="InterPro" id="IPR011051">
    <property type="entry name" value="RmlC_Cupin_sf"/>
</dbReference>
<dbReference type="PANTHER" id="PTHR46390:SF1">
    <property type="entry name" value="MANNOSE-1-PHOSPHATE GUANYLYLTRANSFERASE"/>
    <property type="match status" value="1"/>
</dbReference>